<evidence type="ECO:0000313" key="2">
    <source>
        <dbReference type="Proteomes" id="UP000479710"/>
    </source>
</evidence>
<comment type="caution">
    <text evidence="1">The sequence shown here is derived from an EMBL/GenBank/DDBJ whole genome shotgun (WGS) entry which is preliminary data.</text>
</comment>
<reference evidence="1 2" key="1">
    <citation type="submission" date="2019-11" db="EMBL/GenBank/DDBJ databases">
        <title>Whole genome sequence of Oryza granulata.</title>
        <authorList>
            <person name="Li W."/>
        </authorList>
    </citation>
    <scope>NUCLEOTIDE SEQUENCE [LARGE SCALE GENOMIC DNA]</scope>
    <source>
        <strain evidence="2">cv. Menghai</strain>
        <tissue evidence="1">Leaf</tissue>
    </source>
</reference>
<protein>
    <submittedName>
        <fullName evidence="1">Uncharacterized protein</fullName>
    </submittedName>
</protein>
<accession>A0A6G1F1B4</accession>
<gene>
    <name evidence="1" type="ORF">E2562_033809</name>
</gene>
<dbReference type="AlphaFoldDB" id="A0A6G1F1B4"/>
<dbReference type="Proteomes" id="UP000479710">
    <property type="component" value="Unassembled WGS sequence"/>
</dbReference>
<evidence type="ECO:0000313" key="1">
    <source>
        <dbReference type="EMBL" id="KAF0930612.1"/>
    </source>
</evidence>
<proteinExistence type="predicted"/>
<keyword evidence="2" id="KW-1185">Reference proteome</keyword>
<dbReference type="EMBL" id="SPHZ02000002">
    <property type="protein sequence ID" value="KAF0930612.1"/>
    <property type="molecule type" value="Genomic_DNA"/>
</dbReference>
<name>A0A6G1F1B4_9ORYZ</name>
<organism evidence="1 2">
    <name type="scientific">Oryza meyeriana var. granulata</name>
    <dbReference type="NCBI Taxonomy" id="110450"/>
    <lineage>
        <taxon>Eukaryota</taxon>
        <taxon>Viridiplantae</taxon>
        <taxon>Streptophyta</taxon>
        <taxon>Embryophyta</taxon>
        <taxon>Tracheophyta</taxon>
        <taxon>Spermatophyta</taxon>
        <taxon>Magnoliopsida</taxon>
        <taxon>Liliopsida</taxon>
        <taxon>Poales</taxon>
        <taxon>Poaceae</taxon>
        <taxon>BOP clade</taxon>
        <taxon>Oryzoideae</taxon>
        <taxon>Oryzeae</taxon>
        <taxon>Oryzinae</taxon>
        <taxon>Oryza</taxon>
        <taxon>Oryza meyeriana</taxon>
    </lineage>
</organism>
<sequence>MAPSSRTAAMNACQSPAGACCSQLVCSDAAAFLRGRDAVRSSRQIGRAVSMRHGRYVDIYACGDGCVVSRG</sequence>